<comment type="caution">
    <text evidence="1">The sequence shown here is derived from an EMBL/GenBank/DDBJ whole genome shotgun (WGS) entry which is preliminary data.</text>
</comment>
<proteinExistence type="predicted"/>
<sequence>MPREEPVLNALTLTRPRTALEPIETTPCLAASNPRVELCRKIGGSPKTLLCSPKSPGALKAEDKLHKITRGNSPKMAGAAGVRGRRFIVVAVVLTTHVTNIAGHLRAIGCYGHRHR</sequence>
<dbReference type="AlphaFoldDB" id="A0A6G1EMV5"/>
<protein>
    <submittedName>
        <fullName evidence="1">Uncharacterized protein</fullName>
    </submittedName>
</protein>
<gene>
    <name evidence="1" type="ORF">E2562_018753</name>
</gene>
<dbReference type="EMBL" id="SPHZ02000003">
    <property type="protein sequence ID" value="KAF0925954.1"/>
    <property type="molecule type" value="Genomic_DNA"/>
</dbReference>
<accession>A0A6G1EMV5</accession>
<reference evidence="1 2" key="1">
    <citation type="submission" date="2019-11" db="EMBL/GenBank/DDBJ databases">
        <title>Whole genome sequence of Oryza granulata.</title>
        <authorList>
            <person name="Li W."/>
        </authorList>
    </citation>
    <scope>NUCLEOTIDE SEQUENCE [LARGE SCALE GENOMIC DNA]</scope>
    <source>
        <strain evidence="2">cv. Menghai</strain>
        <tissue evidence="1">Leaf</tissue>
    </source>
</reference>
<dbReference type="Proteomes" id="UP000479710">
    <property type="component" value="Unassembled WGS sequence"/>
</dbReference>
<evidence type="ECO:0000313" key="1">
    <source>
        <dbReference type="EMBL" id="KAF0925954.1"/>
    </source>
</evidence>
<evidence type="ECO:0000313" key="2">
    <source>
        <dbReference type="Proteomes" id="UP000479710"/>
    </source>
</evidence>
<organism evidence="1 2">
    <name type="scientific">Oryza meyeriana var. granulata</name>
    <dbReference type="NCBI Taxonomy" id="110450"/>
    <lineage>
        <taxon>Eukaryota</taxon>
        <taxon>Viridiplantae</taxon>
        <taxon>Streptophyta</taxon>
        <taxon>Embryophyta</taxon>
        <taxon>Tracheophyta</taxon>
        <taxon>Spermatophyta</taxon>
        <taxon>Magnoliopsida</taxon>
        <taxon>Liliopsida</taxon>
        <taxon>Poales</taxon>
        <taxon>Poaceae</taxon>
        <taxon>BOP clade</taxon>
        <taxon>Oryzoideae</taxon>
        <taxon>Oryzeae</taxon>
        <taxon>Oryzinae</taxon>
        <taxon>Oryza</taxon>
        <taxon>Oryza meyeriana</taxon>
    </lineage>
</organism>
<name>A0A6G1EMV5_9ORYZ</name>
<keyword evidence="2" id="KW-1185">Reference proteome</keyword>